<name>A0A8J3ZFR7_9ACTN</name>
<evidence type="ECO:0000313" key="1">
    <source>
        <dbReference type="EMBL" id="GIJ63061.1"/>
    </source>
</evidence>
<protein>
    <submittedName>
        <fullName evidence="1">Uncharacterized protein</fullName>
    </submittedName>
</protein>
<keyword evidence="2" id="KW-1185">Reference proteome</keyword>
<sequence length="85" mass="9321">MAGDVALLHERRSGRDLIDDLTDSVIDHSILLRHVAGRLLQVVNGFHPAVQIISLVSYLRFLAPGRALHGRYWATSGTLCSSGRT</sequence>
<accession>A0A8J3ZFR7</accession>
<comment type="caution">
    <text evidence="1">The sequence shown here is derived from an EMBL/GenBank/DDBJ whole genome shotgun (WGS) entry which is preliminary data.</text>
</comment>
<dbReference type="Proteomes" id="UP000612585">
    <property type="component" value="Unassembled WGS sequence"/>
</dbReference>
<organism evidence="1 2">
    <name type="scientific">Virgisporangium aurantiacum</name>
    <dbReference type="NCBI Taxonomy" id="175570"/>
    <lineage>
        <taxon>Bacteria</taxon>
        <taxon>Bacillati</taxon>
        <taxon>Actinomycetota</taxon>
        <taxon>Actinomycetes</taxon>
        <taxon>Micromonosporales</taxon>
        <taxon>Micromonosporaceae</taxon>
        <taxon>Virgisporangium</taxon>
    </lineage>
</organism>
<evidence type="ECO:0000313" key="2">
    <source>
        <dbReference type="Proteomes" id="UP000612585"/>
    </source>
</evidence>
<proteinExistence type="predicted"/>
<dbReference type="EMBL" id="BOPG01000087">
    <property type="protein sequence ID" value="GIJ63061.1"/>
    <property type="molecule type" value="Genomic_DNA"/>
</dbReference>
<dbReference type="AlphaFoldDB" id="A0A8J3ZFR7"/>
<gene>
    <name evidence="1" type="ORF">Vau01_105770</name>
</gene>
<reference evidence="1" key="1">
    <citation type="submission" date="2021-01" db="EMBL/GenBank/DDBJ databases">
        <title>Whole genome shotgun sequence of Virgisporangium aurantiacum NBRC 16421.</title>
        <authorList>
            <person name="Komaki H."/>
            <person name="Tamura T."/>
        </authorList>
    </citation>
    <scope>NUCLEOTIDE SEQUENCE</scope>
    <source>
        <strain evidence="1">NBRC 16421</strain>
    </source>
</reference>